<dbReference type="EnsemblMetazoa" id="CJA30721.1">
    <property type="protein sequence ID" value="CJA30721.1"/>
    <property type="gene ID" value="WBGene00206568"/>
</dbReference>
<sequence length="112" mass="13281">MKRIFRGRHFAPCVQDNTEDKSQMRTEILQVTKKRQRHHQFCDCKYFKRPAHFQVVRKTRLVDIATGISTNLVDELNNTQRSPAHANNKLPMIQVEKHYHFLVRSLHTSTPE</sequence>
<reference evidence="2" key="1">
    <citation type="submission" date="2010-08" db="EMBL/GenBank/DDBJ databases">
        <authorList>
            <consortium name="Caenorhabditis japonica Sequencing Consortium"/>
            <person name="Wilson R.K."/>
        </authorList>
    </citation>
    <scope>NUCLEOTIDE SEQUENCE [LARGE SCALE GENOMIC DNA]</scope>
    <source>
        <strain evidence="2">DF5081</strain>
    </source>
</reference>
<evidence type="ECO:0000313" key="1">
    <source>
        <dbReference type="EnsemblMetazoa" id="CJA30721.1"/>
    </source>
</evidence>
<evidence type="ECO:0000313" key="2">
    <source>
        <dbReference type="Proteomes" id="UP000005237"/>
    </source>
</evidence>
<accession>A0A8R1EAB7</accession>
<proteinExistence type="predicted"/>
<reference evidence="1" key="2">
    <citation type="submission" date="2022-06" db="UniProtKB">
        <authorList>
            <consortium name="EnsemblMetazoa"/>
        </authorList>
    </citation>
    <scope>IDENTIFICATION</scope>
    <source>
        <strain evidence="1">DF5081</strain>
    </source>
</reference>
<organism evidence="1 2">
    <name type="scientific">Caenorhabditis japonica</name>
    <dbReference type="NCBI Taxonomy" id="281687"/>
    <lineage>
        <taxon>Eukaryota</taxon>
        <taxon>Metazoa</taxon>
        <taxon>Ecdysozoa</taxon>
        <taxon>Nematoda</taxon>
        <taxon>Chromadorea</taxon>
        <taxon>Rhabditida</taxon>
        <taxon>Rhabditina</taxon>
        <taxon>Rhabditomorpha</taxon>
        <taxon>Rhabditoidea</taxon>
        <taxon>Rhabditidae</taxon>
        <taxon>Peloderinae</taxon>
        <taxon>Caenorhabditis</taxon>
    </lineage>
</organism>
<keyword evidence="2" id="KW-1185">Reference proteome</keyword>
<protein>
    <submittedName>
        <fullName evidence="1">Uncharacterized protein</fullName>
    </submittedName>
</protein>
<name>A0A8R1EAB7_CAEJA</name>
<dbReference type="AlphaFoldDB" id="A0A8R1EAB7"/>
<dbReference type="Proteomes" id="UP000005237">
    <property type="component" value="Unassembled WGS sequence"/>
</dbReference>